<dbReference type="OrthoDB" id="9777242at2"/>
<dbReference type="Proteomes" id="UP000192368">
    <property type="component" value="Unassembled WGS sequence"/>
</dbReference>
<proteinExistence type="predicted"/>
<name>A0A1W1UYH3_PEPAS</name>
<evidence type="ECO:0000313" key="1">
    <source>
        <dbReference type="EMBL" id="SMB86020.1"/>
    </source>
</evidence>
<sequence length="189" mass="21726">MSAFLGFIHHLMWQKINFTNSLAEEVIKDFENVESAREEIDALGTLETGELSEIIDTFNIHGWLADRVELVEERLAKAVEMYLKDKDIESLKVKFFEKGKSENFKGSKSEAYALVSSKFLDGMPCDGSITVLSDEDDVEFVVYKDVHADIWNKYAGVETYWTLRDEFVRGVLNGKYTLEKRDNIYSIRG</sequence>
<dbReference type="RefSeq" id="WP_084230488.1">
    <property type="nucleotide sequence ID" value="NZ_FWWR01000009.1"/>
</dbReference>
<gene>
    <name evidence="1" type="ORF">SAMN00017477_0848</name>
</gene>
<dbReference type="EMBL" id="FWWR01000009">
    <property type="protein sequence ID" value="SMB86020.1"/>
    <property type="molecule type" value="Genomic_DNA"/>
</dbReference>
<keyword evidence="2" id="KW-1185">Reference proteome</keyword>
<dbReference type="AlphaFoldDB" id="A0A1W1UYH3"/>
<dbReference type="STRING" id="573058.SAMN00017477_0848"/>
<evidence type="ECO:0000313" key="2">
    <source>
        <dbReference type="Proteomes" id="UP000192368"/>
    </source>
</evidence>
<protein>
    <submittedName>
        <fullName evidence="1">Uncharacterized protein</fullName>
    </submittedName>
</protein>
<accession>A0A1W1UYH3</accession>
<reference evidence="2" key="1">
    <citation type="submission" date="2017-04" db="EMBL/GenBank/DDBJ databases">
        <authorList>
            <person name="Varghese N."/>
            <person name="Submissions S."/>
        </authorList>
    </citation>
    <scope>NUCLEOTIDE SEQUENCE [LARGE SCALE GENOMIC DNA]</scope>
    <source>
        <strain evidence="2">DSM 20463</strain>
    </source>
</reference>
<organism evidence="1 2">
    <name type="scientific">Peptoniphilus asaccharolyticus DSM 20463</name>
    <dbReference type="NCBI Taxonomy" id="573058"/>
    <lineage>
        <taxon>Bacteria</taxon>
        <taxon>Bacillati</taxon>
        <taxon>Bacillota</taxon>
        <taxon>Tissierellia</taxon>
        <taxon>Tissierellales</taxon>
        <taxon>Peptoniphilaceae</taxon>
        <taxon>Peptoniphilus</taxon>
    </lineage>
</organism>